<evidence type="ECO:0000313" key="5">
    <source>
        <dbReference type="Proteomes" id="UP000186817"/>
    </source>
</evidence>
<dbReference type="OMA" id="MTKEGEP"/>
<accession>A0A1Q9CC15</accession>
<dbReference type="Proteomes" id="UP000186817">
    <property type="component" value="Unassembled WGS sequence"/>
</dbReference>
<comment type="caution">
    <text evidence="4">The sequence shown here is derived from an EMBL/GenBank/DDBJ whole genome shotgun (WGS) entry which is preliminary data.</text>
</comment>
<evidence type="ECO:0000256" key="1">
    <source>
        <dbReference type="ARBA" id="ARBA00005253"/>
    </source>
</evidence>
<keyword evidence="5" id="KW-1185">Reference proteome</keyword>
<comment type="similarity">
    <text evidence="1">Belongs to the centrin family.</text>
</comment>
<sequence>MVPSATCISNRFVVFIHVDVWLKLVALALALRAPGGMSSQEKEGPSLTKLRKVIKEAFSCFDKQQKNTIEQDEVGVVMRYLGQFPSESDLKETIIPELLEEDPSRDGLVSFEAFERLMLRYLSDHTYDPDDSETLLAAFRVLDPQGHGYIDSNLMHEWLSTKGGKAADFFKERETSDFLEYAKDKESSDSSRIYYEDYVAKLNADIEKHLENLYQVARGSGRQ</sequence>
<evidence type="ECO:0000256" key="2">
    <source>
        <dbReference type="ARBA" id="ARBA00022737"/>
    </source>
</evidence>
<gene>
    <name evidence="4" type="primary">Efcab2</name>
    <name evidence="4" type="ORF">AK812_SmicGene39103</name>
</gene>
<dbReference type="PANTHER" id="PTHR46763:SF1">
    <property type="entry name" value="DYNEIN REGULATORY COMPLEX PROTEIN 8"/>
    <property type="match status" value="1"/>
</dbReference>
<dbReference type="EMBL" id="LSRX01001376">
    <property type="protein sequence ID" value="OLP80474.1"/>
    <property type="molecule type" value="Genomic_DNA"/>
</dbReference>
<feature type="domain" description="EF-hand" evidence="3">
    <location>
        <begin position="130"/>
        <end position="165"/>
    </location>
</feature>
<organism evidence="4 5">
    <name type="scientific">Symbiodinium microadriaticum</name>
    <name type="common">Dinoflagellate</name>
    <name type="synonym">Zooxanthella microadriatica</name>
    <dbReference type="NCBI Taxonomy" id="2951"/>
    <lineage>
        <taxon>Eukaryota</taxon>
        <taxon>Sar</taxon>
        <taxon>Alveolata</taxon>
        <taxon>Dinophyceae</taxon>
        <taxon>Suessiales</taxon>
        <taxon>Symbiodiniaceae</taxon>
        <taxon>Symbiodinium</taxon>
    </lineage>
</organism>
<feature type="domain" description="EF-hand" evidence="3">
    <location>
        <begin position="49"/>
        <end position="84"/>
    </location>
</feature>
<dbReference type="PANTHER" id="PTHR46763">
    <property type="entry name" value="DYNEIN REGULATORY COMPLEX PROTEIN 8"/>
    <property type="match status" value="1"/>
</dbReference>
<dbReference type="InterPro" id="IPR011992">
    <property type="entry name" value="EF-hand-dom_pair"/>
</dbReference>
<dbReference type="GO" id="GO:0005509">
    <property type="term" value="F:calcium ion binding"/>
    <property type="evidence" value="ECO:0007669"/>
    <property type="project" value="InterPro"/>
</dbReference>
<dbReference type="InterPro" id="IPR002048">
    <property type="entry name" value="EF_hand_dom"/>
</dbReference>
<dbReference type="Gene3D" id="1.10.238.10">
    <property type="entry name" value="EF-hand"/>
    <property type="match status" value="1"/>
</dbReference>
<proteinExistence type="inferred from homology"/>
<evidence type="ECO:0000313" key="4">
    <source>
        <dbReference type="EMBL" id="OLP80474.1"/>
    </source>
</evidence>
<dbReference type="PROSITE" id="PS50222">
    <property type="entry name" value="EF_HAND_2"/>
    <property type="match status" value="2"/>
</dbReference>
<reference evidence="4 5" key="1">
    <citation type="submission" date="2016-02" db="EMBL/GenBank/DDBJ databases">
        <title>Genome analysis of coral dinoflagellate symbionts highlights evolutionary adaptations to a symbiotic lifestyle.</title>
        <authorList>
            <person name="Aranda M."/>
            <person name="Li Y."/>
            <person name="Liew Y.J."/>
            <person name="Baumgarten S."/>
            <person name="Simakov O."/>
            <person name="Wilson M."/>
            <person name="Piel J."/>
            <person name="Ashoor H."/>
            <person name="Bougouffa S."/>
            <person name="Bajic V.B."/>
            <person name="Ryu T."/>
            <person name="Ravasi T."/>
            <person name="Bayer T."/>
            <person name="Micklem G."/>
            <person name="Kim H."/>
            <person name="Bhak J."/>
            <person name="Lajeunesse T.C."/>
            <person name="Voolstra C.R."/>
        </authorList>
    </citation>
    <scope>NUCLEOTIDE SEQUENCE [LARGE SCALE GENOMIC DNA]</scope>
    <source>
        <strain evidence="4 5">CCMP2467</strain>
    </source>
</reference>
<keyword evidence="2" id="KW-0677">Repeat</keyword>
<dbReference type="AlphaFoldDB" id="A0A1Q9CC15"/>
<dbReference type="OrthoDB" id="10260307at2759"/>
<dbReference type="GO" id="GO:0043226">
    <property type="term" value="C:organelle"/>
    <property type="evidence" value="ECO:0007669"/>
    <property type="project" value="UniProtKB-ARBA"/>
</dbReference>
<dbReference type="SUPFAM" id="SSF47473">
    <property type="entry name" value="EF-hand"/>
    <property type="match status" value="1"/>
</dbReference>
<name>A0A1Q9CC15_SYMMI</name>
<evidence type="ECO:0000259" key="3">
    <source>
        <dbReference type="PROSITE" id="PS50222"/>
    </source>
</evidence>
<protein>
    <submittedName>
        <fullName evidence="4">EF-hand calcium-binding domain-containing protein 2</fullName>
    </submittedName>
</protein>
<dbReference type="FunFam" id="1.10.238.10:FF:000178">
    <property type="entry name" value="Calmodulin-2 A"/>
    <property type="match status" value="1"/>
</dbReference>